<reference evidence="2 3" key="1">
    <citation type="submission" date="2021-03" db="EMBL/GenBank/DDBJ databases">
        <title>Oceanisphaera sp. nov., isolated from the intestine.</title>
        <authorList>
            <person name="Zhao L.-H."/>
            <person name="Shi L.-F."/>
        </authorList>
    </citation>
    <scope>NUCLEOTIDE SEQUENCE [LARGE SCALE GENOMIC DNA]</scope>
    <source>
        <strain evidence="2 3">DM8</strain>
    </source>
</reference>
<dbReference type="EMBL" id="JAGDFX010000023">
    <property type="protein sequence ID" value="MBO1520718.1"/>
    <property type="molecule type" value="Genomic_DNA"/>
</dbReference>
<sequence>MYIYEIVKPGTWLESEDREWSWEIEGILRSLEGQFYEANLAFNMFLHTLQRDRRPPSREQWEADANRRSEIRREIVQKYGNPYDHSVWDEIHLQTEIIFKREQWQSGKLPREFEHNQAFMHARAFLYALDSFDKFLRVLKNQPNVPEEISGLHDEIGISFPDLRGVRNTSQHMEDRSRGLGAGRRGLPPQPLELQPIDNELVKSENGALMLNCLNGTKYGNTMADGHYGEVDVSPASMEALHSIFQRLLEAFSWKGPKVHLPSI</sequence>
<proteinExistence type="predicted"/>
<organism evidence="2 3">
    <name type="scientific">Oceanisphaera pacifica</name>
    <dbReference type="NCBI Taxonomy" id="2818389"/>
    <lineage>
        <taxon>Bacteria</taxon>
        <taxon>Pseudomonadati</taxon>
        <taxon>Pseudomonadota</taxon>
        <taxon>Gammaproteobacteria</taxon>
        <taxon>Aeromonadales</taxon>
        <taxon>Aeromonadaceae</taxon>
        <taxon>Oceanisphaera</taxon>
    </lineage>
</organism>
<dbReference type="RefSeq" id="WP_208006588.1">
    <property type="nucleotide sequence ID" value="NZ_JAGDFX010000023.1"/>
</dbReference>
<dbReference type="Proteomes" id="UP000664882">
    <property type="component" value="Unassembled WGS sequence"/>
</dbReference>
<evidence type="ECO:0000313" key="3">
    <source>
        <dbReference type="Proteomes" id="UP000664882"/>
    </source>
</evidence>
<keyword evidence="3" id="KW-1185">Reference proteome</keyword>
<name>A0ABS3NJH9_9GAMM</name>
<evidence type="ECO:0000313" key="2">
    <source>
        <dbReference type="EMBL" id="MBO1520718.1"/>
    </source>
</evidence>
<evidence type="ECO:0000256" key="1">
    <source>
        <dbReference type="SAM" id="MobiDB-lite"/>
    </source>
</evidence>
<evidence type="ECO:0008006" key="4">
    <source>
        <dbReference type="Google" id="ProtNLM"/>
    </source>
</evidence>
<comment type="caution">
    <text evidence="2">The sequence shown here is derived from an EMBL/GenBank/DDBJ whole genome shotgun (WGS) entry which is preliminary data.</text>
</comment>
<accession>A0ABS3NJH9</accession>
<gene>
    <name evidence="2" type="ORF">J3U76_13975</name>
</gene>
<feature type="region of interest" description="Disordered" evidence="1">
    <location>
        <begin position="172"/>
        <end position="193"/>
    </location>
</feature>
<protein>
    <recommendedName>
        <fullName evidence="4">TIGR04255 family protein</fullName>
    </recommendedName>
</protein>